<dbReference type="NCBIfam" id="NF006157">
    <property type="entry name" value="PRK08300.1"/>
    <property type="match status" value="1"/>
</dbReference>
<dbReference type="SUPFAM" id="SSF55347">
    <property type="entry name" value="Glyceraldehyde-3-phosphate dehydrogenase-like, C-terminal domain"/>
    <property type="match status" value="1"/>
</dbReference>
<comment type="similarity">
    <text evidence="1">Belongs to the acetaldehyde dehydrogenase family.</text>
</comment>
<protein>
    <recommendedName>
        <fullName evidence="6">Acetaldehyde dehydrogenase (acetylating)</fullName>
    </recommendedName>
</protein>
<dbReference type="GO" id="GO:0008774">
    <property type="term" value="F:acetaldehyde dehydrogenase (acetylating) activity"/>
    <property type="evidence" value="ECO:0007669"/>
    <property type="project" value="InterPro"/>
</dbReference>
<sequence>MKVSIIGTGKIGTDLLYKLLKIPEYEVVAFVGRRDVIKNIPKNVTYYSNGINFFIDNPKSCDIVFDCTDAYSAKENAKVFRNQGIYTIDLTPSKIGRLCVPNINCDCLYHIDNVNMVTCGGQVSLPLLKYLKSKCNISYAEVVSQISSDTAGMATRINIDKYIETTESAIQTLIGINKCKVILNVNPSPKTVMQTTIFIKTNQKVIFEDYDLFIKKTQKYINGYTSDVRPIYIKDNIVMVSVKVYGSEDYLSKYAGNLDVINCAAIEVSKKIFDIRNDKVDIHKNVYERILDV</sequence>
<dbReference type="CDD" id="cd23933">
    <property type="entry name" value="ALDH_C"/>
    <property type="match status" value="1"/>
</dbReference>
<dbReference type="Gene3D" id="3.30.360.10">
    <property type="entry name" value="Dihydrodipicolinate Reductase, domain 2"/>
    <property type="match status" value="1"/>
</dbReference>
<name>A0A7S6NYK4_9PHYC</name>
<dbReference type="InterPro" id="IPR000534">
    <property type="entry name" value="Semialdehyde_DH_NAD-bd"/>
</dbReference>
<organism evidence="5">
    <name type="scientific">Bathycoccus sp. RCC716 virus 2</name>
    <dbReference type="NCBI Taxonomy" id="2530039"/>
    <lineage>
        <taxon>Viruses</taxon>
        <taxon>Varidnaviria</taxon>
        <taxon>Bamfordvirae</taxon>
        <taxon>Nucleocytoviricota</taxon>
        <taxon>Megaviricetes</taxon>
        <taxon>Algavirales</taxon>
        <taxon>Phycodnaviridae</taxon>
        <taxon>Prasinovirus</taxon>
    </lineage>
</organism>
<dbReference type="InterPro" id="IPR015426">
    <property type="entry name" value="Acetylaldehyde_DH_C"/>
</dbReference>
<evidence type="ECO:0000313" key="5">
    <source>
        <dbReference type="EMBL" id="QOR60517.1"/>
    </source>
</evidence>
<dbReference type="EMBL" id="MK522038">
    <property type="protein sequence ID" value="QOR60517.1"/>
    <property type="molecule type" value="Genomic_DNA"/>
</dbReference>
<dbReference type="Pfam" id="PF01118">
    <property type="entry name" value="Semialdhyde_dh"/>
    <property type="match status" value="1"/>
</dbReference>
<feature type="domain" description="Acetaldehyde dehydrogenase C-terminal" evidence="4">
    <location>
        <begin position="119"/>
        <end position="251"/>
    </location>
</feature>
<dbReference type="SUPFAM" id="SSF51735">
    <property type="entry name" value="NAD(P)-binding Rossmann-fold domains"/>
    <property type="match status" value="1"/>
</dbReference>
<reference evidence="5" key="1">
    <citation type="submission" date="2019-02" db="EMBL/GenBank/DDBJ databases">
        <authorList>
            <person name="Bachy C."/>
            <person name="Yung C.-M."/>
            <person name="Roux S."/>
            <person name="Sullivan M.B."/>
            <person name="Worden A.Z."/>
        </authorList>
    </citation>
    <scope>NUCLEOTIDE SEQUENCE</scope>
    <source>
        <strain evidence="5">BII-V2</strain>
    </source>
</reference>
<evidence type="ECO:0008006" key="6">
    <source>
        <dbReference type="Google" id="ProtNLM"/>
    </source>
</evidence>
<dbReference type="InterPro" id="IPR036291">
    <property type="entry name" value="NAD(P)-bd_dom_sf"/>
</dbReference>
<keyword evidence="2" id="KW-0520">NAD</keyword>
<dbReference type="GO" id="GO:0051287">
    <property type="term" value="F:NAD binding"/>
    <property type="evidence" value="ECO:0007669"/>
    <property type="project" value="InterPro"/>
</dbReference>
<feature type="domain" description="Semialdehyde dehydrogenase NAD-binding" evidence="3">
    <location>
        <begin position="2"/>
        <end position="92"/>
    </location>
</feature>
<dbReference type="Pfam" id="PF09290">
    <property type="entry name" value="AcetDehyd-dimer"/>
    <property type="match status" value="1"/>
</dbReference>
<accession>A0A7S6NYK4</accession>
<evidence type="ECO:0000256" key="2">
    <source>
        <dbReference type="ARBA" id="ARBA00023027"/>
    </source>
</evidence>
<evidence type="ECO:0000259" key="3">
    <source>
        <dbReference type="Pfam" id="PF01118"/>
    </source>
</evidence>
<proteinExistence type="inferred from homology"/>
<dbReference type="InterPro" id="IPR003361">
    <property type="entry name" value="Acetaldehyde_dehydrogenase"/>
</dbReference>
<dbReference type="Gene3D" id="3.40.50.720">
    <property type="entry name" value="NAD(P)-binding Rossmann-like Domain"/>
    <property type="match status" value="1"/>
</dbReference>
<dbReference type="HAMAP" id="MF_01657">
    <property type="entry name" value="Ac_ald_DH_ac"/>
    <property type="match status" value="1"/>
</dbReference>
<evidence type="ECO:0000256" key="1">
    <source>
        <dbReference type="ARBA" id="ARBA00009244"/>
    </source>
</evidence>
<evidence type="ECO:0000259" key="4">
    <source>
        <dbReference type="Pfam" id="PF09290"/>
    </source>
</evidence>